<dbReference type="OrthoDB" id="9813771at2"/>
<dbReference type="InterPro" id="IPR001498">
    <property type="entry name" value="Impact_N"/>
</dbReference>
<evidence type="ECO:0000313" key="4">
    <source>
        <dbReference type="Proteomes" id="UP000005234"/>
    </source>
</evidence>
<dbReference type="InterPro" id="IPR020568">
    <property type="entry name" value="Ribosomal_Su5_D2-typ_SF"/>
</dbReference>
<dbReference type="Gene3D" id="3.30.230.30">
    <property type="entry name" value="Impact, N-terminal domain"/>
    <property type="match status" value="1"/>
</dbReference>
<name>H8L4N1_FRAAD</name>
<dbReference type="HOGENOM" id="CLU_083552_3_1_6"/>
<keyword evidence="4" id="KW-1185">Reference proteome</keyword>
<comment type="similarity">
    <text evidence="1">Belongs to the IMPACT family.</text>
</comment>
<evidence type="ECO:0000259" key="2">
    <source>
        <dbReference type="Pfam" id="PF01205"/>
    </source>
</evidence>
<protein>
    <recommendedName>
        <fullName evidence="2">Impact N-terminal domain-containing protein</fullName>
    </recommendedName>
</protein>
<dbReference type="PANTHER" id="PTHR16301:SF20">
    <property type="entry name" value="IMPACT FAMILY MEMBER YIGZ"/>
    <property type="match status" value="1"/>
</dbReference>
<accession>H8L4N1</accession>
<dbReference type="AlphaFoldDB" id="H8L4N1"/>
<dbReference type="Pfam" id="PF01205">
    <property type="entry name" value="Impact_N"/>
    <property type="match status" value="1"/>
</dbReference>
<evidence type="ECO:0000256" key="1">
    <source>
        <dbReference type="ARBA" id="ARBA00007665"/>
    </source>
</evidence>
<dbReference type="PANTHER" id="PTHR16301">
    <property type="entry name" value="IMPACT-RELATED"/>
    <property type="match status" value="1"/>
</dbReference>
<dbReference type="eggNOG" id="COG1739">
    <property type="taxonomic scope" value="Bacteria"/>
</dbReference>
<reference evidence="3" key="1">
    <citation type="submission" date="2012-02" db="EMBL/GenBank/DDBJ databases">
        <title>The complete genome of Frateuria aurantia DSM 6220.</title>
        <authorList>
            <consortium name="US DOE Joint Genome Institute (JGI-PGF)"/>
            <person name="Lucas S."/>
            <person name="Copeland A."/>
            <person name="Lapidus A."/>
            <person name="Glavina del Rio T."/>
            <person name="Dalin E."/>
            <person name="Tice H."/>
            <person name="Bruce D."/>
            <person name="Goodwin L."/>
            <person name="Pitluck S."/>
            <person name="Peters L."/>
            <person name="Ovchinnikova G."/>
            <person name="Teshima H."/>
            <person name="Kyrpides N."/>
            <person name="Mavromatis K."/>
            <person name="Ivanova N."/>
            <person name="Brettin T."/>
            <person name="Detter J.C."/>
            <person name="Han C."/>
            <person name="Larimer F."/>
            <person name="Land M."/>
            <person name="Hauser L."/>
            <person name="Markowitz V."/>
            <person name="Cheng J.-F."/>
            <person name="Hugenholtz P."/>
            <person name="Woyke T."/>
            <person name="Wu D."/>
            <person name="Brambilla E."/>
            <person name="Klenk H.-P."/>
            <person name="Eisen J.A."/>
        </authorList>
    </citation>
    <scope>NUCLEOTIDE SEQUENCE</scope>
    <source>
        <strain evidence="3">DSM 6220</strain>
    </source>
</reference>
<dbReference type="GO" id="GO:0005737">
    <property type="term" value="C:cytoplasm"/>
    <property type="evidence" value="ECO:0007669"/>
    <property type="project" value="TreeGrafter"/>
</dbReference>
<dbReference type="SUPFAM" id="SSF54211">
    <property type="entry name" value="Ribosomal protein S5 domain 2-like"/>
    <property type="match status" value="1"/>
</dbReference>
<dbReference type="STRING" id="767434.Fraau_2204"/>
<proteinExistence type="inferred from homology"/>
<sequence>MSVRLQLLEACEFSQEIKKSRFLALARPVQQPDAALAIIKSLHHADARHHCWAWRMGEDYRFSDDGEPGGTAGRPILQAIDGRQADQLVVVVIRWFGGIKLGTGGLVRAYGGTAAECLREARYEPIRASSAWQVDCELRDLALLKARLLPLEARLGKEHFSHHGTAQLHFLAPDEQLPAIRECVAAITRRTDALQQSGEAP</sequence>
<evidence type="ECO:0000313" key="3">
    <source>
        <dbReference type="EMBL" id="AFC86586.1"/>
    </source>
</evidence>
<dbReference type="RefSeq" id="WP_014403589.1">
    <property type="nucleotide sequence ID" value="NC_017033.1"/>
</dbReference>
<feature type="domain" description="Impact N-terminal" evidence="2">
    <location>
        <begin position="18"/>
        <end position="118"/>
    </location>
</feature>
<dbReference type="InterPro" id="IPR023582">
    <property type="entry name" value="Impact"/>
</dbReference>
<dbReference type="GO" id="GO:0006446">
    <property type="term" value="P:regulation of translational initiation"/>
    <property type="evidence" value="ECO:0007669"/>
    <property type="project" value="TreeGrafter"/>
</dbReference>
<organism evidence="3 4">
    <name type="scientific">Frateuria aurantia (strain ATCC 33424 / DSM 6220 / KCTC 2777 / LMG 1558 / NBRC 3245 / NCIMB 13370)</name>
    <name type="common">Acetobacter aurantius</name>
    <dbReference type="NCBI Taxonomy" id="767434"/>
    <lineage>
        <taxon>Bacteria</taxon>
        <taxon>Pseudomonadati</taxon>
        <taxon>Pseudomonadota</taxon>
        <taxon>Gammaproteobacteria</taxon>
        <taxon>Lysobacterales</taxon>
        <taxon>Rhodanobacteraceae</taxon>
        <taxon>Frateuria</taxon>
    </lineage>
</organism>
<gene>
    <name evidence="3" type="ordered locus">Fraau_2204</name>
</gene>
<dbReference type="EMBL" id="CP003350">
    <property type="protein sequence ID" value="AFC86586.1"/>
    <property type="molecule type" value="Genomic_DNA"/>
</dbReference>
<dbReference type="KEGG" id="fau:Fraau_2204"/>
<dbReference type="Proteomes" id="UP000005234">
    <property type="component" value="Chromosome"/>
</dbReference>
<dbReference type="InterPro" id="IPR036956">
    <property type="entry name" value="Impact_N_sf"/>
</dbReference>